<dbReference type="AlphaFoldDB" id="A0A560HHA1"/>
<keyword evidence="1" id="KW-0472">Membrane</keyword>
<dbReference type="EMBL" id="VITR01000001">
    <property type="protein sequence ID" value="TWB45823.1"/>
    <property type="molecule type" value="Genomic_DNA"/>
</dbReference>
<organism evidence="2 3">
    <name type="scientific">Nitrospirillum amazonense</name>
    <dbReference type="NCBI Taxonomy" id="28077"/>
    <lineage>
        <taxon>Bacteria</taxon>
        <taxon>Pseudomonadati</taxon>
        <taxon>Pseudomonadota</taxon>
        <taxon>Alphaproteobacteria</taxon>
        <taxon>Rhodospirillales</taxon>
        <taxon>Azospirillaceae</taxon>
        <taxon>Nitrospirillum</taxon>
    </lineage>
</organism>
<sequence>MAGFRVEQTANGRDFHVEPAGIAFIVWVTLSGAAIIAVLFARTFLENFLRIVHMYSVELVDPQVERSEERGFLWGLFHAIPDQYAIFWEVLFLLAVGMAWYCVRHLRNQSRLRRPVMFTVTRSAIVAQGKVYPLADIAELDVQVPGIPGALYSAGPSVVAGGSGEMGAVVLSSSLAAATTLRTTVAVAGAMRGIENARSLSLNLRLRGQDKPVVLAQGLTAGPAQALLEAVVDATKG</sequence>
<evidence type="ECO:0000313" key="2">
    <source>
        <dbReference type="EMBL" id="TWB45823.1"/>
    </source>
</evidence>
<keyword evidence="3" id="KW-1185">Reference proteome</keyword>
<evidence type="ECO:0000256" key="1">
    <source>
        <dbReference type="SAM" id="Phobius"/>
    </source>
</evidence>
<feature type="transmembrane region" description="Helical" evidence="1">
    <location>
        <begin position="21"/>
        <end position="45"/>
    </location>
</feature>
<keyword evidence="1" id="KW-1133">Transmembrane helix</keyword>
<keyword evidence="1" id="KW-0812">Transmembrane</keyword>
<comment type="caution">
    <text evidence="2">The sequence shown here is derived from an EMBL/GenBank/DDBJ whole genome shotgun (WGS) entry which is preliminary data.</text>
</comment>
<feature type="transmembrane region" description="Helical" evidence="1">
    <location>
        <begin position="84"/>
        <end position="103"/>
    </location>
</feature>
<accession>A0A560HHA1</accession>
<reference evidence="2 3" key="1">
    <citation type="submission" date="2019-06" db="EMBL/GenBank/DDBJ databases">
        <title>Genomic Encyclopedia of Type Strains, Phase IV (KMG-V): Genome sequencing to study the core and pangenomes of soil and plant-associated prokaryotes.</title>
        <authorList>
            <person name="Whitman W."/>
        </authorList>
    </citation>
    <scope>NUCLEOTIDE SEQUENCE [LARGE SCALE GENOMIC DNA]</scope>
    <source>
        <strain evidence="2 3">BR 11622</strain>
    </source>
</reference>
<proteinExistence type="predicted"/>
<gene>
    <name evidence="2" type="ORF">FBZ90_101158</name>
</gene>
<name>A0A560HHA1_9PROT</name>
<protein>
    <submittedName>
        <fullName evidence="2">Uncharacterized protein</fullName>
    </submittedName>
</protein>
<dbReference type="Proteomes" id="UP000315751">
    <property type="component" value="Unassembled WGS sequence"/>
</dbReference>
<evidence type="ECO:0000313" key="3">
    <source>
        <dbReference type="Proteomes" id="UP000315751"/>
    </source>
</evidence>